<feature type="coiled-coil region" evidence="13">
    <location>
        <begin position="156"/>
        <end position="256"/>
    </location>
</feature>
<evidence type="ECO:0000256" key="2">
    <source>
        <dbReference type="ARBA" id="ARBA00004245"/>
    </source>
</evidence>
<dbReference type="AlphaFoldDB" id="A0A1B6D8X8"/>
<evidence type="ECO:0000256" key="8">
    <source>
        <dbReference type="ARBA" id="ARBA00023054"/>
    </source>
</evidence>
<dbReference type="PANTHER" id="PTHR31543:SF0">
    <property type="entry name" value="DYNEIN REGULATORY COMPLEX SUBUNIT 4"/>
    <property type="match status" value="1"/>
</dbReference>
<dbReference type="PANTHER" id="PTHR31543">
    <property type="entry name" value="DYNEIN REGULATORY COMPLEX SUBUNIT 4"/>
    <property type="match status" value="1"/>
</dbReference>
<dbReference type="GO" id="GO:0031267">
    <property type="term" value="F:small GTPase binding"/>
    <property type="evidence" value="ECO:0007669"/>
    <property type="project" value="InterPro"/>
</dbReference>
<evidence type="ECO:0000256" key="10">
    <source>
        <dbReference type="ARBA" id="ARBA00023212"/>
    </source>
</evidence>
<organism evidence="15">
    <name type="scientific">Clastoptera arizonana</name>
    <name type="common">Arizona spittle bug</name>
    <dbReference type="NCBI Taxonomy" id="38151"/>
    <lineage>
        <taxon>Eukaryota</taxon>
        <taxon>Metazoa</taxon>
        <taxon>Ecdysozoa</taxon>
        <taxon>Arthropoda</taxon>
        <taxon>Hexapoda</taxon>
        <taxon>Insecta</taxon>
        <taxon>Pterygota</taxon>
        <taxon>Neoptera</taxon>
        <taxon>Paraneoptera</taxon>
        <taxon>Hemiptera</taxon>
        <taxon>Auchenorrhyncha</taxon>
        <taxon>Cercopoidea</taxon>
        <taxon>Clastopteridae</taxon>
        <taxon>Clastoptera</taxon>
    </lineage>
</organism>
<dbReference type="GO" id="GO:0008017">
    <property type="term" value="F:microtubule binding"/>
    <property type="evidence" value="ECO:0007669"/>
    <property type="project" value="InterPro"/>
</dbReference>
<evidence type="ECO:0000259" key="14">
    <source>
        <dbReference type="Pfam" id="PF13851"/>
    </source>
</evidence>
<proteinExistence type="inferred from homology"/>
<keyword evidence="10" id="KW-0206">Cytoskeleton</keyword>
<protein>
    <recommendedName>
        <fullName evidence="4">Dynein regulatory complex subunit 4</fullName>
    </recommendedName>
    <alternativeName>
        <fullName evidence="12">Growth arrest-specific protein 8</fullName>
    </alternativeName>
</protein>
<reference evidence="15" key="1">
    <citation type="submission" date="2015-12" db="EMBL/GenBank/DDBJ databases">
        <title>De novo transcriptome assembly of four potential Pierce s Disease insect vectors from Arizona vineyards.</title>
        <authorList>
            <person name="Tassone E.E."/>
        </authorList>
    </citation>
    <scope>NUCLEOTIDE SEQUENCE</scope>
</reference>
<evidence type="ECO:0000256" key="3">
    <source>
        <dbReference type="ARBA" id="ARBA00009859"/>
    </source>
</evidence>
<name>A0A1B6D8X8_9HEMI</name>
<evidence type="ECO:0000256" key="1">
    <source>
        <dbReference type="ARBA" id="ARBA00004230"/>
    </source>
</evidence>
<evidence type="ECO:0000256" key="9">
    <source>
        <dbReference type="ARBA" id="ARBA00023069"/>
    </source>
</evidence>
<dbReference type="InterPro" id="IPR025593">
    <property type="entry name" value="GAS8_dom"/>
</dbReference>
<feature type="coiled-coil region" evidence="13">
    <location>
        <begin position="311"/>
        <end position="345"/>
    </location>
</feature>
<dbReference type="GO" id="GO:0048870">
    <property type="term" value="P:cell motility"/>
    <property type="evidence" value="ECO:0007669"/>
    <property type="project" value="InterPro"/>
</dbReference>
<evidence type="ECO:0000256" key="6">
    <source>
        <dbReference type="ARBA" id="ARBA00022701"/>
    </source>
</evidence>
<dbReference type="InterPro" id="IPR039308">
    <property type="entry name" value="GAS8"/>
</dbReference>
<keyword evidence="6" id="KW-0493">Microtubule</keyword>
<evidence type="ECO:0000256" key="11">
    <source>
        <dbReference type="ARBA" id="ARBA00023273"/>
    </source>
</evidence>
<evidence type="ECO:0000313" key="15">
    <source>
        <dbReference type="EMBL" id="JAS22025.1"/>
    </source>
</evidence>
<dbReference type="EMBL" id="GEDC01015273">
    <property type="protein sequence ID" value="JAS22025.1"/>
    <property type="molecule type" value="Transcribed_RNA"/>
</dbReference>
<evidence type="ECO:0000256" key="13">
    <source>
        <dbReference type="SAM" id="Coils"/>
    </source>
</evidence>
<dbReference type="Pfam" id="PF13851">
    <property type="entry name" value="GAS"/>
    <property type="match status" value="1"/>
</dbReference>
<evidence type="ECO:0000256" key="4">
    <source>
        <dbReference type="ARBA" id="ARBA00021301"/>
    </source>
</evidence>
<comment type="similarity">
    <text evidence="3">Belongs to the DRC4 family.</text>
</comment>
<comment type="subcellular location">
    <subcellularLocation>
        <location evidence="1">Cell projection</location>
        <location evidence="1">Cilium</location>
        <location evidence="1">Flagellum</location>
    </subcellularLocation>
    <subcellularLocation>
        <location evidence="2">Cytoplasm</location>
        <location evidence="2">Cytoskeleton</location>
    </subcellularLocation>
</comment>
<keyword evidence="11" id="KW-0966">Cell projection</keyword>
<keyword evidence="9" id="KW-0969">Cilium</keyword>
<sequence length="371" mass="43474">MEIKVYKQKVKHLIYEQQNNLTELKAENMVTLKMEESDHTKQELELYKDKMILKETIVRLNLAHQEDIKSLHLGHSKELSQLRSQFGEKYDNLERKIDKRLAALRNQLGLKHRIELTEVEERKNNQISLLVNNHQQAFTDLKSYYNDITLNNLALITSLKEQLEEVKRNEDKMDKKLKEVMIENKKITLPLKVALEQVTEFQKQLANYEKDKITLCNMKKHLSVVTKQLEEKTAKNDILELTLEKVKSERDELHDRFVSSIMDLQQKCSLKNLILEKKLSALNIALEERDAQIAEVMVTTNLDPKLTSISNRKLEDLLGSKNSQIQELQIEIARLSKLHDDMIQKWKCKLDLLGVPTEDLNDTCLVVKRQR</sequence>
<accession>A0A1B6D8X8</accession>
<gene>
    <name evidence="15" type="ORF">g.42279</name>
</gene>
<evidence type="ECO:0000256" key="5">
    <source>
        <dbReference type="ARBA" id="ARBA00022490"/>
    </source>
</evidence>
<keyword evidence="5" id="KW-0963">Cytoplasm</keyword>
<keyword evidence="7" id="KW-0282">Flagellum</keyword>
<evidence type="ECO:0000256" key="12">
    <source>
        <dbReference type="ARBA" id="ARBA00031568"/>
    </source>
</evidence>
<dbReference type="GO" id="GO:0005794">
    <property type="term" value="C:Golgi apparatus"/>
    <property type="evidence" value="ECO:0007669"/>
    <property type="project" value="TreeGrafter"/>
</dbReference>
<dbReference type="GO" id="GO:0031514">
    <property type="term" value="C:motile cilium"/>
    <property type="evidence" value="ECO:0007669"/>
    <property type="project" value="UniProtKB-SubCell"/>
</dbReference>
<dbReference type="GO" id="GO:0005874">
    <property type="term" value="C:microtubule"/>
    <property type="evidence" value="ECO:0007669"/>
    <property type="project" value="UniProtKB-KW"/>
</dbReference>
<evidence type="ECO:0000256" key="7">
    <source>
        <dbReference type="ARBA" id="ARBA00022846"/>
    </source>
</evidence>
<feature type="domain" description="Growth arrest-specific protein 8" evidence="14">
    <location>
        <begin position="130"/>
        <end position="328"/>
    </location>
</feature>
<keyword evidence="8 13" id="KW-0175">Coiled coil</keyword>